<reference evidence="2 3" key="1">
    <citation type="submission" date="2016-10" db="EMBL/GenBank/DDBJ databases">
        <title>Comparative genomics of Bacillus thuringiensis reveals a path to pathogens against multiple invertebrate hosts.</title>
        <authorList>
            <person name="Zheng J."/>
            <person name="Gao Q."/>
            <person name="Liu H."/>
            <person name="Peng D."/>
            <person name="Ruan L."/>
            <person name="Sun M."/>
        </authorList>
    </citation>
    <scope>NUCLEOTIDE SEQUENCE [LARGE SCALE GENOMIC DNA]</scope>
    <source>
        <strain evidence="2">BGSC 4BW1</strain>
    </source>
</reference>
<name>A0A9X6LA88_BACTU</name>
<accession>A0A9X6LA88</accession>
<sequence>MCNSQSSSNACCPAPQIIQEKICGNFSTTTDPISVWTATDNSYISGTFEVFNSDSTPGNATFDVVANPDVGPIPVLPGTTMSVSVRRPTGLIVHAPFAGASGTYCLTLYKRVLA</sequence>
<organism evidence="2 3">
    <name type="scientific">Bacillus thuringiensis serovar iberica</name>
    <dbReference type="NCBI Taxonomy" id="180866"/>
    <lineage>
        <taxon>Bacteria</taxon>
        <taxon>Bacillati</taxon>
        <taxon>Bacillota</taxon>
        <taxon>Bacilli</taxon>
        <taxon>Bacillales</taxon>
        <taxon>Bacillaceae</taxon>
        <taxon>Bacillus</taxon>
        <taxon>Bacillus cereus group</taxon>
    </lineage>
</organism>
<feature type="domain" description="Endospore appendages core" evidence="1">
    <location>
        <begin position="10"/>
        <end position="109"/>
    </location>
</feature>
<gene>
    <name evidence="2" type="ORF">BK741_32240</name>
</gene>
<comment type="caution">
    <text evidence="2">The sequence shown here is derived from an EMBL/GenBank/DDBJ whole genome shotgun (WGS) entry which is preliminary data.</text>
</comment>
<evidence type="ECO:0000313" key="3">
    <source>
        <dbReference type="Proteomes" id="UP000195120"/>
    </source>
</evidence>
<proteinExistence type="predicted"/>
<dbReference type="Pfam" id="PF13157">
    <property type="entry name" value="Enas"/>
    <property type="match status" value="1"/>
</dbReference>
<dbReference type="Proteomes" id="UP000195120">
    <property type="component" value="Unassembled WGS sequence"/>
</dbReference>
<dbReference type="EMBL" id="MOOP01000162">
    <property type="protein sequence ID" value="OUB40124.1"/>
    <property type="molecule type" value="Genomic_DNA"/>
</dbReference>
<evidence type="ECO:0000313" key="2">
    <source>
        <dbReference type="EMBL" id="OUB40124.1"/>
    </source>
</evidence>
<evidence type="ECO:0000259" key="1">
    <source>
        <dbReference type="Pfam" id="PF13157"/>
    </source>
</evidence>
<dbReference type="RefSeq" id="WP_086402187.1">
    <property type="nucleotide sequence ID" value="NZ_MOOP01000162.1"/>
</dbReference>
<dbReference type="AlphaFoldDB" id="A0A9X6LA88"/>
<dbReference type="InterPro" id="IPR025055">
    <property type="entry name" value="Ena_core"/>
</dbReference>
<protein>
    <recommendedName>
        <fullName evidence="1">Endospore appendages core domain-containing protein</fullName>
    </recommendedName>
</protein>